<evidence type="ECO:0000256" key="4">
    <source>
        <dbReference type="ARBA" id="ARBA00022596"/>
    </source>
</evidence>
<keyword evidence="7 8" id="KW-0472">Membrane</keyword>
<gene>
    <name evidence="9" type="ORF">DFR50_12173</name>
</gene>
<feature type="transmembrane region" description="Helical" evidence="8">
    <location>
        <begin position="46"/>
        <end position="64"/>
    </location>
</feature>
<feature type="transmembrane region" description="Helical" evidence="8">
    <location>
        <begin position="132"/>
        <end position="153"/>
    </location>
</feature>
<evidence type="ECO:0000256" key="7">
    <source>
        <dbReference type="ARBA" id="ARBA00023136"/>
    </source>
</evidence>
<sequence>MQGFVSRIWKESDPSVRARLIGLYALLIGANIVVWTWAFAALRGNAVLFGSAFLAYTFGLRHAVDADHIAAIDNSTRKLMQMGERPVSVGFYFSLGHSLVVFLLAVAVGVAASAVSGRFDDLKAFGDVFGTLASALFLFLLAAFNIVVLISVWRTFQAVKRGEAFHEDDFDLLLNNRGFLARIFRPLFKIVTKSWHMFPIGVLFGLGFDTATEVALFGISATQAANGASFGTLLVFPALFAAGMTLIDTTDGVLMLGAYGWAFMKPVRKLYYNITITAVSVVVAVLIGGIETLGLIGDRLKLGGPFWQAIGALNDNFGVLGYVIIGVFALAWLLSVVIYRVKRYDELDVKVSV</sequence>
<feature type="transmembrane region" description="Helical" evidence="8">
    <location>
        <begin position="85"/>
        <end position="112"/>
    </location>
</feature>
<dbReference type="OrthoDB" id="9776706at2"/>
<feature type="transmembrane region" description="Helical" evidence="8">
    <location>
        <begin position="195"/>
        <end position="221"/>
    </location>
</feature>
<name>A0A366F504_9HYPH</name>
<feature type="transmembrane region" description="Helical" evidence="8">
    <location>
        <begin position="21"/>
        <end position="40"/>
    </location>
</feature>
<keyword evidence="6 8" id="KW-1133">Transmembrane helix</keyword>
<dbReference type="InterPro" id="IPR011541">
    <property type="entry name" value="Ni/Co_transpt_high_affinity"/>
</dbReference>
<dbReference type="NCBIfam" id="TIGR00802">
    <property type="entry name" value="nico"/>
    <property type="match status" value="1"/>
</dbReference>
<dbReference type="PANTHER" id="PTHR31611:SF0">
    <property type="entry name" value="HIGH-AFFINITY NICKEL TRANSPORT PROTEIN NIC1"/>
    <property type="match status" value="1"/>
</dbReference>
<reference evidence="9 10" key="1">
    <citation type="submission" date="2018-06" db="EMBL/GenBank/DDBJ databases">
        <title>Genomic Encyclopedia of Type Strains, Phase IV (KMG-IV): sequencing the most valuable type-strain genomes for metagenomic binning, comparative biology and taxonomic classification.</title>
        <authorList>
            <person name="Goeker M."/>
        </authorList>
    </citation>
    <scope>NUCLEOTIDE SEQUENCE [LARGE SCALE GENOMIC DNA]</scope>
    <source>
        <strain evidence="9 10">DSM 24875</strain>
    </source>
</reference>
<feature type="transmembrane region" description="Helical" evidence="8">
    <location>
        <begin position="233"/>
        <end position="258"/>
    </location>
</feature>
<keyword evidence="10" id="KW-1185">Reference proteome</keyword>
<keyword evidence="3 8" id="KW-0813">Transport</keyword>
<dbReference type="RefSeq" id="WP_113890736.1">
    <property type="nucleotide sequence ID" value="NZ_QNRK01000021.1"/>
</dbReference>
<feature type="transmembrane region" description="Helical" evidence="8">
    <location>
        <begin position="270"/>
        <end position="297"/>
    </location>
</feature>
<accession>A0A366F504</accession>
<dbReference type="GO" id="GO:0005886">
    <property type="term" value="C:plasma membrane"/>
    <property type="evidence" value="ECO:0007669"/>
    <property type="project" value="UniProtKB-SubCell"/>
</dbReference>
<evidence type="ECO:0000256" key="8">
    <source>
        <dbReference type="RuleBase" id="RU362101"/>
    </source>
</evidence>
<evidence type="ECO:0000256" key="2">
    <source>
        <dbReference type="ARBA" id="ARBA00010892"/>
    </source>
</evidence>
<comment type="similarity">
    <text evidence="2 8">Belongs to the NiCoT transporter (TC 2.A.52) family.</text>
</comment>
<evidence type="ECO:0000256" key="3">
    <source>
        <dbReference type="ARBA" id="ARBA00022448"/>
    </source>
</evidence>
<comment type="caution">
    <text evidence="9">The sequence shown here is derived from an EMBL/GenBank/DDBJ whole genome shotgun (WGS) entry which is preliminary data.</text>
</comment>
<evidence type="ECO:0000256" key="1">
    <source>
        <dbReference type="ARBA" id="ARBA00004127"/>
    </source>
</evidence>
<keyword evidence="4" id="KW-0533">Nickel</keyword>
<dbReference type="GO" id="GO:0015099">
    <property type="term" value="F:nickel cation transmembrane transporter activity"/>
    <property type="evidence" value="ECO:0007669"/>
    <property type="project" value="UniProtKB-UniRule"/>
</dbReference>
<keyword evidence="5 8" id="KW-0812">Transmembrane</keyword>
<dbReference type="PANTHER" id="PTHR31611">
    <property type="entry name" value="HIGH-AFFINITY NICKEL TRANSPORT PROTEIN NIC1"/>
    <property type="match status" value="1"/>
</dbReference>
<protein>
    <recommendedName>
        <fullName evidence="8">Nickel/cobalt efflux system</fullName>
    </recommendedName>
</protein>
<organism evidence="9 10">
    <name type="scientific">Roseiarcus fermentans</name>
    <dbReference type="NCBI Taxonomy" id="1473586"/>
    <lineage>
        <taxon>Bacteria</taxon>
        <taxon>Pseudomonadati</taxon>
        <taxon>Pseudomonadota</taxon>
        <taxon>Alphaproteobacteria</taxon>
        <taxon>Hyphomicrobiales</taxon>
        <taxon>Roseiarcaceae</taxon>
        <taxon>Roseiarcus</taxon>
    </lineage>
</organism>
<dbReference type="EMBL" id="QNRK01000021">
    <property type="protein sequence ID" value="RBP09728.1"/>
    <property type="molecule type" value="Genomic_DNA"/>
</dbReference>
<dbReference type="AlphaFoldDB" id="A0A366F504"/>
<dbReference type="Pfam" id="PF03824">
    <property type="entry name" value="NicO"/>
    <property type="match status" value="1"/>
</dbReference>
<feature type="transmembrane region" description="Helical" evidence="8">
    <location>
        <begin position="317"/>
        <end position="339"/>
    </location>
</feature>
<dbReference type="GO" id="GO:0012505">
    <property type="term" value="C:endomembrane system"/>
    <property type="evidence" value="ECO:0007669"/>
    <property type="project" value="UniProtKB-SubCell"/>
</dbReference>
<evidence type="ECO:0000313" key="10">
    <source>
        <dbReference type="Proteomes" id="UP000253529"/>
    </source>
</evidence>
<evidence type="ECO:0000256" key="6">
    <source>
        <dbReference type="ARBA" id="ARBA00022989"/>
    </source>
</evidence>
<proteinExistence type="inferred from homology"/>
<comment type="subcellular location">
    <subcellularLocation>
        <location evidence="8">Cell membrane</location>
        <topology evidence="8">Multi-pass membrane protein</topology>
    </subcellularLocation>
    <subcellularLocation>
        <location evidence="1">Endomembrane system</location>
        <topology evidence="1">Multi-pass membrane protein</topology>
    </subcellularLocation>
</comment>
<dbReference type="InterPro" id="IPR004688">
    <property type="entry name" value="Ni/Co_transpt"/>
</dbReference>
<evidence type="ECO:0000256" key="5">
    <source>
        <dbReference type="ARBA" id="ARBA00022692"/>
    </source>
</evidence>
<evidence type="ECO:0000313" key="9">
    <source>
        <dbReference type="EMBL" id="RBP09728.1"/>
    </source>
</evidence>
<dbReference type="Proteomes" id="UP000253529">
    <property type="component" value="Unassembled WGS sequence"/>
</dbReference>